<dbReference type="InterPro" id="IPR013471">
    <property type="entry name" value="RNase_Z/BN"/>
</dbReference>
<dbReference type="PANTHER" id="PTHR46018:SF2">
    <property type="entry name" value="ZINC PHOSPHODIESTERASE ELAC PROTEIN 1"/>
    <property type="match status" value="1"/>
</dbReference>
<keyword evidence="4 8" id="KW-0479">Metal-binding</keyword>
<feature type="binding site" evidence="8">
    <location>
        <position position="212"/>
    </location>
    <ligand>
        <name>Zn(2+)</name>
        <dbReference type="ChEBI" id="CHEBI:29105"/>
        <label>2</label>
        <note>catalytic</note>
    </ligand>
</feature>
<comment type="caution">
    <text evidence="9">The sequence shown here is derived from an EMBL/GenBank/DDBJ whole genome shotgun (WGS) entry which is preliminary data.</text>
</comment>
<evidence type="ECO:0000256" key="3">
    <source>
        <dbReference type="ARBA" id="ARBA00022722"/>
    </source>
</evidence>
<dbReference type="NCBIfam" id="TIGR02651">
    <property type="entry name" value="RNase_Z"/>
    <property type="match status" value="1"/>
</dbReference>
<dbReference type="EMBL" id="BMER01000006">
    <property type="protein sequence ID" value="GGH03338.1"/>
    <property type="molecule type" value="Genomic_DNA"/>
</dbReference>
<accession>A0A917I362</accession>
<keyword evidence="6 8" id="KW-0378">Hydrolase</keyword>
<evidence type="ECO:0000256" key="2">
    <source>
        <dbReference type="ARBA" id="ARBA00022694"/>
    </source>
</evidence>
<dbReference type="CDD" id="cd07717">
    <property type="entry name" value="RNaseZ_ZiPD-like_MBL-fold"/>
    <property type="match status" value="1"/>
</dbReference>
<dbReference type="RefSeq" id="WP_188508311.1">
    <property type="nucleotide sequence ID" value="NZ_BMER01000006.1"/>
</dbReference>
<dbReference type="NCBIfam" id="NF000801">
    <property type="entry name" value="PRK00055.1-3"/>
    <property type="match status" value="1"/>
</dbReference>
<gene>
    <name evidence="8 9" type="primary">rnz</name>
    <name evidence="9" type="ORF">GCM10007415_44390</name>
</gene>
<dbReference type="AlphaFoldDB" id="A0A917I362"/>
<keyword evidence="10" id="KW-1185">Reference proteome</keyword>
<evidence type="ECO:0000256" key="5">
    <source>
        <dbReference type="ARBA" id="ARBA00022759"/>
    </source>
</evidence>
<evidence type="ECO:0000313" key="9">
    <source>
        <dbReference type="EMBL" id="GGH03338.1"/>
    </source>
</evidence>
<organism evidence="9 10">
    <name type="scientific">Parapedobacter pyrenivorans</name>
    <dbReference type="NCBI Taxonomy" id="1305674"/>
    <lineage>
        <taxon>Bacteria</taxon>
        <taxon>Pseudomonadati</taxon>
        <taxon>Bacteroidota</taxon>
        <taxon>Sphingobacteriia</taxon>
        <taxon>Sphingobacteriales</taxon>
        <taxon>Sphingobacteriaceae</taxon>
        <taxon>Parapedobacter</taxon>
    </lineage>
</organism>
<comment type="catalytic activity">
    <reaction evidence="8">
        <text>Endonucleolytic cleavage of RNA, removing extra 3' nucleotides from tRNA precursor, generating 3' termini of tRNAs. A 3'-hydroxy group is left at the tRNA terminus and a 5'-phosphoryl group is left at the trailer molecule.</text>
        <dbReference type="EC" id="3.1.26.11"/>
    </reaction>
</comment>
<comment type="function">
    <text evidence="8">Zinc phosphodiesterase, which displays some tRNA 3'-processing endonuclease activity. Probably involved in tRNA maturation, by removing a 3'-trailer from precursor tRNA.</text>
</comment>
<evidence type="ECO:0000256" key="1">
    <source>
        <dbReference type="ARBA" id="ARBA00011738"/>
    </source>
</evidence>
<feature type="binding site" evidence="8">
    <location>
        <position position="64"/>
    </location>
    <ligand>
        <name>Zn(2+)</name>
        <dbReference type="ChEBI" id="CHEBI:29105"/>
        <label>1</label>
        <note>catalytic</note>
    </ligand>
</feature>
<protein>
    <recommendedName>
        <fullName evidence="8">Ribonuclease Z</fullName>
        <shortName evidence="8">RNase Z</shortName>
        <ecNumber evidence="8">3.1.26.11</ecNumber>
    </recommendedName>
    <alternativeName>
        <fullName evidence="8">tRNA 3 endonuclease</fullName>
    </alternativeName>
    <alternativeName>
        <fullName evidence="8">tRNase Z</fullName>
    </alternativeName>
</protein>
<evidence type="ECO:0000313" key="10">
    <source>
        <dbReference type="Proteomes" id="UP000660862"/>
    </source>
</evidence>
<dbReference type="SUPFAM" id="SSF56281">
    <property type="entry name" value="Metallo-hydrolase/oxidoreductase"/>
    <property type="match status" value="1"/>
</dbReference>
<keyword evidence="7 8" id="KW-0862">Zinc</keyword>
<name>A0A917I362_9SPHI</name>
<feature type="binding site" evidence="8">
    <location>
        <position position="212"/>
    </location>
    <ligand>
        <name>Zn(2+)</name>
        <dbReference type="ChEBI" id="CHEBI:29105"/>
        <label>1</label>
        <note>catalytic</note>
    </ligand>
</feature>
<evidence type="ECO:0000256" key="6">
    <source>
        <dbReference type="ARBA" id="ARBA00022801"/>
    </source>
</evidence>
<dbReference type="HAMAP" id="MF_01818">
    <property type="entry name" value="RNase_Z_BN"/>
    <property type="match status" value="1"/>
</dbReference>
<reference evidence="9" key="2">
    <citation type="submission" date="2020-09" db="EMBL/GenBank/DDBJ databases">
        <authorList>
            <person name="Sun Q."/>
            <person name="Zhou Y."/>
        </authorList>
    </citation>
    <scope>NUCLEOTIDE SEQUENCE</scope>
    <source>
        <strain evidence="9">CGMCC 1.12195</strain>
    </source>
</reference>
<feature type="binding site" evidence="8">
    <location>
        <position position="142"/>
    </location>
    <ligand>
        <name>Zn(2+)</name>
        <dbReference type="ChEBI" id="CHEBI:29105"/>
        <label>1</label>
        <note>catalytic</note>
    </ligand>
</feature>
<dbReference type="GO" id="GO:0042781">
    <property type="term" value="F:3'-tRNA processing endoribonuclease activity"/>
    <property type="evidence" value="ECO:0007669"/>
    <property type="project" value="UniProtKB-UniRule"/>
</dbReference>
<evidence type="ECO:0000256" key="7">
    <source>
        <dbReference type="ARBA" id="ARBA00022833"/>
    </source>
</evidence>
<comment type="cofactor">
    <cofactor evidence="8">
        <name>Zn(2+)</name>
        <dbReference type="ChEBI" id="CHEBI:29105"/>
    </cofactor>
    <text evidence="8">Binds 2 Zn(2+) ions.</text>
</comment>
<dbReference type="GO" id="GO:0008270">
    <property type="term" value="F:zinc ion binding"/>
    <property type="evidence" value="ECO:0007669"/>
    <property type="project" value="UniProtKB-UniRule"/>
</dbReference>
<evidence type="ECO:0000256" key="4">
    <source>
        <dbReference type="ARBA" id="ARBA00022723"/>
    </source>
</evidence>
<dbReference type="EC" id="3.1.26.11" evidence="8"/>
<keyword evidence="5 8" id="KW-0255">Endonuclease</keyword>
<feature type="active site" description="Proton acceptor" evidence="8">
    <location>
        <position position="66"/>
    </location>
</feature>
<keyword evidence="3 8" id="KW-0540">Nuclease</keyword>
<feature type="binding site" evidence="8">
    <location>
        <position position="66"/>
    </location>
    <ligand>
        <name>Zn(2+)</name>
        <dbReference type="ChEBI" id="CHEBI:29105"/>
        <label>2</label>
        <note>catalytic</note>
    </ligand>
</feature>
<comment type="subunit">
    <text evidence="1 8">Homodimer.</text>
</comment>
<dbReference type="InterPro" id="IPR036866">
    <property type="entry name" value="RibonucZ/Hydroxyglut_hydro"/>
</dbReference>
<feature type="binding site" evidence="8">
    <location>
        <position position="62"/>
    </location>
    <ligand>
        <name>Zn(2+)</name>
        <dbReference type="ChEBI" id="CHEBI:29105"/>
        <label>1</label>
        <note>catalytic</note>
    </ligand>
</feature>
<dbReference type="Gene3D" id="3.60.15.10">
    <property type="entry name" value="Ribonuclease Z/Hydroxyacylglutathione hydrolase-like"/>
    <property type="match status" value="1"/>
</dbReference>
<comment type="similarity">
    <text evidence="8">Belongs to the RNase Z family.</text>
</comment>
<feature type="binding site" evidence="8">
    <location>
        <position position="270"/>
    </location>
    <ligand>
        <name>Zn(2+)</name>
        <dbReference type="ChEBI" id="CHEBI:29105"/>
        <label>2</label>
        <note>catalytic</note>
    </ligand>
</feature>
<evidence type="ECO:0000256" key="8">
    <source>
        <dbReference type="HAMAP-Rule" id="MF_01818"/>
    </source>
</evidence>
<keyword evidence="2 8" id="KW-0819">tRNA processing</keyword>
<feature type="binding site" evidence="8">
    <location>
        <position position="67"/>
    </location>
    <ligand>
        <name>Zn(2+)</name>
        <dbReference type="ChEBI" id="CHEBI:29105"/>
        <label>2</label>
        <note>catalytic</note>
    </ligand>
</feature>
<sequence length="303" mass="34478">MKFEVLILGSSSATPIYGRHPTAQLVNVNEQLYLIDCGEGTQVQLIKYGVRSNRIKHIFISHLHGDHYLGLIGLISSMHLVGRKDELHVYGPPGLKEIIDLHFLHSQTVLRYALHVHTTQDDVQDVIFENENLLVSSFPLDHRIACTGFRFDEKKHLPTIDREKTEAIGVPSAYLSLVKRGYDYTASDGTIYRWQDLTVAPPAPRSYAYCSDTVRTPSYLPFIQQIDLLYHEATFLHEMVDRAVDTYHTTALQAAEVAIEVGAKKLLIGHYSARYKDLKPLLQESRETFAETQLALEGNWYRI</sequence>
<dbReference type="Proteomes" id="UP000660862">
    <property type="component" value="Unassembled WGS sequence"/>
</dbReference>
<proteinExistence type="inferred from homology"/>
<dbReference type="PANTHER" id="PTHR46018">
    <property type="entry name" value="ZINC PHOSPHODIESTERASE ELAC PROTEIN 1"/>
    <property type="match status" value="1"/>
</dbReference>
<reference evidence="9" key="1">
    <citation type="journal article" date="2014" name="Int. J. Syst. Evol. Microbiol.">
        <title>Complete genome sequence of Corynebacterium casei LMG S-19264T (=DSM 44701T), isolated from a smear-ripened cheese.</title>
        <authorList>
            <consortium name="US DOE Joint Genome Institute (JGI-PGF)"/>
            <person name="Walter F."/>
            <person name="Albersmeier A."/>
            <person name="Kalinowski J."/>
            <person name="Ruckert C."/>
        </authorList>
    </citation>
    <scope>NUCLEOTIDE SEQUENCE</scope>
    <source>
        <strain evidence="9">CGMCC 1.12195</strain>
    </source>
</reference>
<dbReference type="Pfam" id="PF23023">
    <property type="entry name" value="Anti-Pycsar_Apyc1"/>
    <property type="match status" value="1"/>
</dbReference>